<organism evidence="2 3">
    <name type="scientific">Salinimicrobium marinum</name>
    <dbReference type="NCBI Taxonomy" id="680283"/>
    <lineage>
        <taxon>Bacteria</taxon>
        <taxon>Pseudomonadati</taxon>
        <taxon>Bacteroidota</taxon>
        <taxon>Flavobacteriia</taxon>
        <taxon>Flavobacteriales</taxon>
        <taxon>Flavobacteriaceae</taxon>
        <taxon>Salinimicrobium</taxon>
    </lineage>
</organism>
<keyword evidence="1" id="KW-1133">Transmembrane helix</keyword>
<keyword evidence="1" id="KW-0812">Transmembrane</keyword>
<dbReference type="AlphaFoldDB" id="A0A918S9Z9"/>
<dbReference type="EMBL" id="BMXB01000001">
    <property type="protein sequence ID" value="GHA28613.1"/>
    <property type="molecule type" value="Genomic_DNA"/>
</dbReference>
<evidence type="ECO:0000313" key="2">
    <source>
        <dbReference type="EMBL" id="GHA28613.1"/>
    </source>
</evidence>
<keyword evidence="1" id="KW-0472">Membrane</keyword>
<reference evidence="2" key="1">
    <citation type="journal article" date="2014" name="Int. J. Syst. Evol. Microbiol.">
        <title>Complete genome sequence of Corynebacterium casei LMG S-19264T (=DSM 44701T), isolated from a smear-ripened cheese.</title>
        <authorList>
            <consortium name="US DOE Joint Genome Institute (JGI-PGF)"/>
            <person name="Walter F."/>
            <person name="Albersmeier A."/>
            <person name="Kalinowski J."/>
            <person name="Ruckert C."/>
        </authorList>
    </citation>
    <scope>NUCLEOTIDE SEQUENCE</scope>
    <source>
        <strain evidence="2">KCTC 12719</strain>
    </source>
</reference>
<comment type="caution">
    <text evidence="2">The sequence shown here is derived from an EMBL/GenBank/DDBJ whole genome shotgun (WGS) entry which is preliminary data.</text>
</comment>
<protein>
    <submittedName>
        <fullName evidence="2">Uncharacterized protein</fullName>
    </submittedName>
</protein>
<name>A0A918S9Z9_9FLAO</name>
<dbReference type="Proteomes" id="UP000610456">
    <property type="component" value="Unassembled WGS sequence"/>
</dbReference>
<reference evidence="2" key="2">
    <citation type="submission" date="2020-09" db="EMBL/GenBank/DDBJ databases">
        <authorList>
            <person name="Sun Q."/>
            <person name="Kim S."/>
        </authorList>
    </citation>
    <scope>NUCLEOTIDE SEQUENCE</scope>
    <source>
        <strain evidence="2">KCTC 12719</strain>
    </source>
</reference>
<accession>A0A918S9Z9</accession>
<feature type="transmembrane region" description="Helical" evidence="1">
    <location>
        <begin position="6"/>
        <end position="22"/>
    </location>
</feature>
<gene>
    <name evidence="2" type="ORF">GCM10007103_07840</name>
</gene>
<sequence length="117" mass="13742">MNVKPYIAVFFAFLFFGKFLVMDSKILVAILDANEIAYVNPLCKKQHTKNAETDHKSFSQDSDRLNITIDSFCNTPFQFEIYNWEQKIIPEESREYAYHTPPLPESVQERFYPPPKV</sequence>
<proteinExistence type="predicted"/>
<evidence type="ECO:0000313" key="3">
    <source>
        <dbReference type="Proteomes" id="UP000610456"/>
    </source>
</evidence>
<evidence type="ECO:0000256" key="1">
    <source>
        <dbReference type="SAM" id="Phobius"/>
    </source>
</evidence>
<keyword evidence="3" id="KW-1185">Reference proteome</keyword>